<name>A0A4R3YW48_9GAMM</name>
<dbReference type="Proteomes" id="UP000295645">
    <property type="component" value="Unassembled WGS sequence"/>
</dbReference>
<gene>
    <name evidence="1" type="ORF">EC912_101297</name>
</gene>
<organism evidence="1 2">
    <name type="scientific">Luteibacter rhizovicinus</name>
    <dbReference type="NCBI Taxonomy" id="242606"/>
    <lineage>
        <taxon>Bacteria</taxon>
        <taxon>Pseudomonadati</taxon>
        <taxon>Pseudomonadota</taxon>
        <taxon>Gammaproteobacteria</taxon>
        <taxon>Lysobacterales</taxon>
        <taxon>Rhodanobacteraceae</taxon>
        <taxon>Luteibacter</taxon>
    </lineage>
</organism>
<dbReference type="RefSeq" id="WP_132141376.1">
    <property type="nucleotide sequence ID" value="NZ_SMCS01000001.1"/>
</dbReference>
<dbReference type="Pfam" id="PF05638">
    <property type="entry name" value="T6SS_HCP"/>
    <property type="match status" value="1"/>
</dbReference>
<dbReference type="EMBL" id="SMCS01000001">
    <property type="protein sequence ID" value="TCV97297.1"/>
    <property type="molecule type" value="Genomic_DNA"/>
</dbReference>
<evidence type="ECO:0000313" key="2">
    <source>
        <dbReference type="Proteomes" id="UP000295645"/>
    </source>
</evidence>
<dbReference type="PANTHER" id="PTHR36152:SF1">
    <property type="entry name" value="UBIQUITIN-LIKE DOMAIN-CONTAINING PROTEIN"/>
    <property type="match status" value="1"/>
</dbReference>
<dbReference type="SUPFAM" id="SSF141452">
    <property type="entry name" value="Hcp1-like"/>
    <property type="match status" value="1"/>
</dbReference>
<dbReference type="OrthoDB" id="6869716at2"/>
<dbReference type="Gene3D" id="2.30.110.20">
    <property type="entry name" value="Hcp1-like"/>
    <property type="match status" value="1"/>
</dbReference>
<keyword evidence="2" id="KW-1185">Reference proteome</keyword>
<dbReference type="InterPro" id="IPR036624">
    <property type="entry name" value="Hcp1-lik_sf"/>
</dbReference>
<accession>A0A4R3YW48</accession>
<reference evidence="1 2" key="1">
    <citation type="submission" date="2019-03" db="EMBL/GenBank/DDBJ databases">
        <title>Above-ground endophytic microbial communities from plants in different locations in the United States.</title>
        <authorList>
            <person name="Frank C."/>
        </authorList>
    </citation>
    <scope>NUCLEOTIDE SEQUENCE [LARGE SCALE GENOMIC DNA]</scope>
    <source>
        <strain evidence="1 2">LP_13_YM</strain>
    </source>
</reference>
<evidence type="ECO:0000313" key="1">
    <source>
        <dbReference type="EMBL" id="TCV97297.1"/>
    </source>
</evidence>
<sequence length="164" mass="17947">MSSDTHNIVLKFGKEIKGSSSIKGYEDWILVDSYSMSSGRALTMVKGTQNRTIGTGQMSELLLSKGSDKASADIFMQSLCGDSLGEATLRVLDGSIKDKQRVVMELKMHDVMVSHFSSTASLGRPVESFQLSFMLFSIQTNQSNGEKEIVGTPKVWDLRNSVQG</sequence>
<dbReference type="AlphaFoldDB" id="A0A4R3YW48"/>
<protein>
    <submittedName>
        <fullName evidence="1">Type VI protein secretion system component Hcp</fullName>
    </submittedName>
</protein>
<proteinExistence type="predicted"/>
<dbReference type="PANTHER" id="PTHR36152">
    <property type="entry name" value="CYTOPLASMIC PROTEIN-RELATED"/>
    <property type="match status" value="1"/>
</dbReference>
<dbReference type="InterPro" id="IPR053165">
    <property type="entry name" value="HSI-I_assembly_Hcp1"/>
</dbReference>
<comment type="caution">
    <text evidence="1">The sequence shown here is derived from an EMBL/GenBank/DDBJ whole genome shotgun (WGS) entry which is preliminary data.</text>
</comment>
<dbReference type="InterPro" id="IPR008514">
    <property type="entry name" value="T6SS_Hcp"/>
</dbReference>